<dbReference type="InterPro" id="IPR043502">
    <property type="entry name" value="DNA/RNA_pol_sf"/>
</dbReference>
<evidence type="ECO:0000313" key="1">
    <source>
        <dbReference type="EMBL" id="CRZ11876.1"/>
    </source>
</evidence>
<evidence type="ECO:0008006" key="2">
    <source>
        <dbReference type="Google" id="ProtNLM"/>
    </source>
</evidence>
<dbReference type="Gene3D" id="3.30.70.270">
    <property type="match status" value="1"/>
</dbReference>
<dbReference type="InterPro" id="IPR051320">
    <property type="entry name" value="Viral_Replic_Matur_Polypro"/>
</dbReference>
<dbReference type="AlphaFoldDB" id="A0A0H5RDP2"/>
<reference evidence="1" key="1">
    <citation type="submission" date="2015-04" db="EMBL/GenBank/DDBJ databases">
        <title>The genome sequence of the plant pathogenic Rhizarian Plasmodiophora brassicae reveals insights in its biotrophic life cycle and the origin of chitin synthesis.</title>
        <authorList>
            <person name="Schwelm A."/>
            <person name="Fogelqvist J."/>
            <person name="Knaust A."/>
            <person name="Julke S."/>
            <person name="Lilja T."/>
            <person name="Dhandapani V."/>
            <person name="Bonilla-Rosso G."/>
            <person name="Karlsson M."/>
            <person name="Shevchenko A."/>
            <person name="Choi S.R."/>
            <person name="Kim H.G."/>
            <person name="Park J.Y."/>
            <person name="Lim Y.P."/>
            <person name="Ludwig-Muller J."/>
            <person name="Dixelius C."/>
        </authorList>
    </citation>
    <scope>NUCLEOTIDE SEQUENCE</scope>
    <source>
        <tissue evidence="1">Potato root galls</tissue>
    </source>
</reference>
<proteinExistence type="predicted"/>
<dbReference type="PANTHER" id="PTHR33064:SF37">
    <property type="entry name" value="RIBONUCLEASE H"/>
    <property type="match status" value="1"/>
</dbReference>
<dbReference type="SUPFAM" id="SSF56672">
    <property type="entry name" value="DNA/RNA polymerases"/>
    <property type="match status" value="1"/>
</dbReference>
<dbReference type="EMBL" id="HACM01011434">
    <property type="protein sequence ID" value="CRZ11876.1"/>
    <property type="molecule type" value="Transcribed_RNA"/>
</dbReference>
<accession>A0A0H5RDP2</accession>
<dbReference type="PANTHER" id="PTHR33064">
    <property type="entry name" value="POL PROTEIN"/>
    <property type="match status" value="1"/>
</dbReference>
<organism evidence="1">
    <name type="scientific">Spongospora subterranea</name>
    <dbReference type="NCBI Taxonomy" id="70186"/>
    <lineage>
        <taxon>Eukaryota</taxon>
        <taxon>Sar</taxon>
        <taxon>Rhizaria</taxon>
        <taxon>Endomyxa</taxon>
        <taxon>Phytomyxea</taxon>
        <taxon>Plasmodiophorida</taxon>
        <taxon>Plasmodiophoridae</taxon>
        <taxon>Spongospora</taxon>
    </lineage>
</organism>
<name>A0A0H5RDP2_9EUKA</name>
<sequence>MEQTLDVLLHNCTLLWVDDILGYANNPVNWLVVLNKILDKLHYHYIKLSPDKCELLLSQVEWCGRVISSDGVTFDPDYVSTLNSLPPPSNGSELQNIDLWSELAQFPPRYPRFASLVDPLQQLLLAVWRSVDSLRLNTLQISRSL</sequence>
<dbReference type="InterPro" id="IPR043128">
    <property type="entry name" value="Rev_trsase/Diguanyl_cyclase"/>
</dbReference>
<protein>
    <recommendedName>
        <fullName evidence="2">Reverse transcriptase domain-containing protein</fullName>
    </recommendedName>
</protein>